<name>A0A0B2VT62_TOXCA</name>
<dbReference type="AlphaFoldDB" id="A0A0B2VT62"/>
<evidence type="ECO:0000313" key="2">
    <source>
        <dbReference type="EMBL" id="KHN84165.1"/>
    </source>
</evidence>
<proteinExistence type="predicted"/>
<sequence length="113" mass="13022">MRSSPDLNAMFIGALFLLVIQLFTTSRAISLLDVSDDFQWDLLSNAEEESVSSDPARVITAPIMLSNPVWNWINNANNIYRLVAKQPTQKNRQDRNGETERNEFRPWSFHILL</sequence>
<keyword evidence="3" id="KW-1185">Reference proteome</keyword>
<organism evidence="2 3">
    <name type="scientific">Toxocara canis</name>
    <name type="common">Canine roundworm</name>
    <dbReference type="NCBI Taxonomy" id="6265"/>
    <lineage>
        <taxon>Eukaryota</taxon>
        <taxon>Metazoa</taxon>
        <taxon>Ecdysozoa</taxon>
        <taxon>Nematoda</taxon>
        <taxon>Chromadorea</taxon>
        <taxon>Rhabditida</taxon>
        <taxon>Spirurina</taxon>
        <taxon>Ascaridomorpha</taxon>
        <taxon>Ascaridoidea</taxon>
        <taxon>Toxocaridae</taxon>
        <taxon>Toxocara</taxon>
    </lineage>
</organism>
<keyword evidence="1" id="KW-0732">Signal</keyword>
<dbReference type="Proteomes" id="UP000031036">
    <property type="component" value="Unassembled WGS sequence"/>
</dbReference>
<feature type="signal peptide" evidence="1">
    <location>
        <begin position="1"/>
        <end position="28"/>
    </location>
</feature>
<protein>
    <submittedName>
        <fullName evidence="2">Uncharacterized protein</fullName>
    </submittedName>
</protein>
<accession>A0A0B2VT62</accession>
<evidence type="ECO:0000256" key="1">
    <source>
        <dbReference type="SAM" id="SignalP"/>
    </source>
</evidence>
<dbReference type="EMBL" id="JPKZ01001041">
    <property type="protein sequence ID" value="KHN84165.1"/>
    <property type="molecule type" value="Genomic_DNA"/>
</dbReference>
<evidence type="ECO:0000313" key="3">
    <source>
        <dbReference type="Proteomes" id="UP000031036"/>
    </source>
</evidence>
<feature type="chain" id="PRO_5002096328" evidence="1">
    <location>
        <begin position="29"/>
        <end position="113"/>
    </location>
</feature>
<gene>
    <name evidence="2" type="ORF">Tcan_04923</name>
</gene>
<comment type="caution">
    <text evidence="2">The sequence shown here is derived from an EMBL/GenBank/DDBJ whole genome shotgun (WGS) entry which is preliminary data.</text>
</comment>
<reference evidence="2 3" key="1">
    <citation type="submission" date="2014-11" db="EMBL/GenBank/DDBJ databases">
        <title>Genetic blueprint of the zoonotic pathogen Toxocara canis.</title>
        <authorList>
            <person name="Zhu X.-Q."/>
            <person name="Korhonen P.K."/>
            <person name="Cai H."/>
            <person name="Young N.D."/>
            <person name="Nejsum P."/>
            <person name="von Samson-Himmelstjerna G."/>
            <person name="Boag P.R."/>
            <person name="Tan P."/>
            <person name="Li Q."/>
            <person name="Min J."/>
            <person name="Yang Y."/>
            <person name="Wang X."/>
            <person name="Fang X."/>
            <person name="Hall R.S."/>
            <person name="Hofmann A."/>
            <person name="Sternberg P.W."/>
            <person name="Jex A.R."/>
            <person name="Gasser R.B."/>
        </authorList>
    </citation>
    <scope>NUCLEOTIDE SEQUENCE [LARGE SCALE GENOMIC DNA]</scope>
    <source>
        <strain evidence="2">PN_DK_2014</strain>
    </source>
</reference>